<dbReference type="InterPro" id="IPR003423">
    <property type="entry name" value="OMP_efflux"/>
</dbReference>
<dbReference type="EMBL" id="CP115174">
    <property type="protein sequence ID" value="WBO24456.1"/>
    <property type="molecule type" value="Genomic_DNA"/>
</dbReference>
<keyword evidence="5" id="KW-0812">Transmembrane</keyword>
<gene>
    <name evidence="10" type="ORF">PBT88_10310</name>
</gene>
<name>A0ABY7NYL4_9SPHN</name>
<dbReference type="RefSeq" id="WP_270079078.1">
    <property type="nucleotide sequence ID" value="NZ_CP115174.1"/>
</dbReference>
<keyword evidence="6" id="KW-0472">Membrane</keyword>
<dbReference type="PANTHER" id="PTHR30026:SF22">
    <property type="entry name" value="OUTER MEMBRANE EFFLUX PROTEIN"/>
    <property type="match status" value="1"/>
</dbReference>
<keyword evidence="8" id="KW-0175">Coiled coil</keyword>
<keyword evidence="4" id="KW-1134">Transmembrane beta strand</keyword>
<dbReference type="PANTHER" id="PTHR30026">
    <property type="entry name" value="OUTER MEMBRANE PROTEIN TOLC"/>
    <property type="match status" value="1"/>
</dbReference>
<evidence type="ECO:0000313" key="10">
    <source>
        <dbReference type="EMBL" id="WBO24456.1"/>
    </source>
</evidence>
<keyword evidence="11" id="KW-1185">Reference proteome</keyword>
<keyword evidence="7" id="KW-0998">Cell outer membrane</keyword>
<comment type="similarity">
    <text evidence="2">Belongs to the outer membrane factor (OMF) (TC 1.B.17) family.</text>
</comment>
<evidence type="ECO:0000256" key="8">
    <source>
        <dbReference type="SAM" id="Coils"/>
    </source>
</evidence>
<protein>
    <submittedName>
        <fullName evidence="10">TolC family outer membrane protein</fullName>
    </submittedName>
</protein>
<reference evidence="10 11" key="1">
    <citation type="submission" date="2022-12" db="EMBL/GenBank/DDBJ databases">
        <title>Sphingomonas abieness sp. nov., an endophytic bacterium isolated from Abies koreana.</title>
        <authorList>
            <person name="Jiang L."/>
            <person name="Lee J."/>
        </authorList>
    </citation>
    <scope>NUCLEOTIDE SEQUENCE [LARGE SCALE GENOMIC DNA]</scope>
    <source>
        <strain evidence="11">PAMB 00755</strain>
    </source>
</reference>
<accession>A0ABY7NYL4</accession>
<dbReference type="SUPFAM" id="SSF56954">
    <property type="entry name" value="Outer membrane efflux proteins (OEP)"/>
    <property type="match status" value="1"/>
</dbReference>
<organism evidence="10 11">
    <name type="scientific">Sphingomonas abietis</name>
    <dbReference type="NCBI Taxonomy" id="3012344"/>
    <lineage>
        <taxon>Bacteria</taxon>
        <taxon>Pseudomonadati</taxon>
        <taxon>Pseudomonadota</taxon>
        <taxon>Alphaproteobacteria</taxon>
        <taxon>Sphingomonadales</taxon>
        <taxon>Sphingomonadaceae</taxon>
        <taxon>Sphingomonas</taxon>
    </lineage>
</organism>
<evidence type="ECO:0000256" key="7">
    <source>
        <dbReference type="ARBA" id="ARBA00023237"/>
    </source>
</evidence>
<feature type="signal peptide" evidence="9">
    <location>
        <begin position="1"/>
        <end position="23"/>
    </location>
</feature>
<evidence type="ECO:0000256" key="3">
    <source>
        <dbReference type="ARBA" id="ARBA00022448"/>
    </source>
</evidence>
<sequence>MLRGYRALAAPALALVLAAPVGAETLADAIALAYRTNPTLESGRYDLRATDEGLVQARSQLRPSAELDVTGTYARTVEGRTSQRANPSGPEAFDRNSNQAEVVLTQPIYTGGRATAARQSAIAAIRSGRETLRGAEGDLLLSVITAYVDVRRYAAALGVWHASVDDLEKLTREIDARKIAGEVTLTDVAQAQAQLSIARQQVVATEQALEAARTDYAALVGRDPGDLAEEPTLPNLPLRVEDAFELAERQNPELQRAVFTEQGSRANIVAAKAQGRPTLSLRGTAELSGKAVPYHLHDQDQGYTGAVVLSVPLTAGGLVASQIRQAEDRNGSDRFKIEAVRREVDRAVSYAWNQMVTAGQQADLQDEQRRFAETQLDGMINEYRVGLRSTFDVLYAQQQLRDAEVALLGSERDRYVSAATLLRQAGLLEARAIMTGVQLHDPAKHLRDVEHRNAVPWDRLLAALDKAVAPRARQRTLQQPGISGETPVIVAASTRPAQPSLSRSLPHVPIAGTVGRSVPVDHRKLH</sequence>
<evidence type="ECO:0000256" key="4">
    <source>
        <dbReference type="ARBA" id="ARBA00022452"/>
    </source>
</evidence>
<comment type="subcellular location">
    <subcellularLocation>
        <location evidence="1">Cell outer membrane</location>
    </subcellularLocation>
</comment>
<dbReference type="Gene3D" id="1.20.1600.10">
    <property type="entry name" value="Outer membrane efflux proteins (OEP)"/>
    <property type="match status" value="1"/>
</dbReference>
<keyword evidence="9" id="KW-0732">Signal</keyword>
<evidence type="ECO:0000256" key="5">
    <source>
        <dbReference type="ARBA" id="ARBA00022692"/>
    </source>
</evidence>
<dbReference type="Pfam" id="PF02321">
    <property type="entry name" value="OEP"/>
    <property type="match status" value="2"/>
</dbReference>
<evidence type="ECO:0000256" key="6">
    <source>
        <dbReference type="ARBA" id="ARBA00023136"/>
    </source>
</evidence>
<dbReference type="NCBIfam" id="TIGR01844">
    <property type="entry name" value="type_I_sec_TolC"/>
    <property type="match status" value="1"/>
</dbReference>
<feature type="coiled-coil region" evidence="8">
    <location>
        <begin position="188"/>
        <end position="215"/>
    </location>
</feature>
<evidence type="ECO:0000313" key="11">
    <source>
        <dbReference type="Proteomes" id="UP001210865"/>
    </source>
</evidence>
<evidence type="ECO:0000256" key="9">
    <source>
        <dbReference type="SAM" id="SignalP"/>
    </source>
</evidence>
<keyword evidence="3" id="KW-0813">Transport</keyword>
<dbReference type="InterPro" id="IPR051906">
    <property type="entry name" value="TolC-like"/>
</dbReference>
<feature type="chain" id="PRO_5046959063" evidence="9">
    <location>
        <begin position="24"/>
        <end position="526"/>
    </location>
</feature>
<evidence type="ECO:0000256" key="1">
    <source>
        <dbReference type="ARBA" id="ARBA00004442"/>
    </source>
</evidence>
<proteinExistence type="inferred from homology"/>
<dbReference type="Proteomes" id="UP001210865">
    <property type="component" value="Chromosome"/>
</dbReference>
<dbReference type="InterPro" id="IPR010130">
    <property type="entry name" value="T1SS_OMP_TolC"/>
</dbReference>
<evidence type="ECO:0000256" key="2">
    <source>
        <dbReference type="ARBA" id="ARBA00007613"/>
    </source>
</evidence>